<dbReference type="RefSeq" id="WP_090743758.1">
    <property type="nucleotide sequence ID" value="NZ_FOBW01000005.1"/>
</dbReference>
<dbReference type="EMBL" id="FOBW01000005">
    <property type="protein sequence ID" value="SEM71944.1"/>
    <property type="molecule type" value="Genomic_DNA"/>
</dbReference>
<evidence type="ECO:0000313" key="1">
    <source>
        <dbReference type="EMBL" id="SEM71944.1"/>
    </source>
</evidence>
<dbReference type="Proteomes" id="UP000198553">
    <property type="component" value="Unassembled WGS sequence"/>
</dbReference>
<evidence type="ECO:0000313" key="2">
    <source>
        <dbReference type="Proteomes" id="UP000198553"/>
    </source>
</evidence>
<protein>
    <submittedName>
        <fullName evidence="1">Uncharacterized protein</fullName>
    </submittedName>
</protein>
<dbReference type="AlphaFoldDB" id="A0A1H8APP7"/>
<dbReference type="STRING" id="930146.SAMN05192533_10579"/>
<proteinExistence type="predicted"/>
<keyword evidence="2" id="KW-1185">Reference proteome</keyword>
<accession>A0A1H8APP7</accession>
<organism evidence="1 2">
    <name type="scientific">Mesobacillus persicus</name>
    <dbReference type="NCBI Taxonomy" id="930146"/>
    <lineage>
        <taxon>Bacteria</taxon>
        <taxon>Bacillati</taxon>
        <taxon>Bacillota</taxon>
        <taxon>Bacilli</taxon>
        <taxon>Bacillales</taxon>
        <taxon>Bacillaceae</taxon>
        <taxon>Mesobacillus</taxon>
    </lineage>
</organism>
<sequence>MAIRREDIHKLIETVPEEKLDELVKVIKLFAISEEEPTDDEVQAINEARKEYETGQTLPYTVDKLRKEFLENE</sequence>
<reference evidence="2" key="1">
    <citation type="submission" date="2016-10" db="EMBL/GenBank/DDBJ databases">
        <authorList>
            <person name="Varghese N."/>
            <person name="Submissions S."/>
        </authorList>
    </citation>
    <scope>NUCLEOTIDE SEQUENCE [LARGE SCALE GENOMIC DNA]</scope>
    <source>
        <strain evidence="2">B48,IBRC-M 10115,DSM 25386,CECT 8001</strain>
    </source>
</reference>
<gene>
    <name evidence="1" type="ORF">SAMN05192533_10579</name>
</gene>
<name>A0A1H8APP7_9BACI</name>
<dbReference type="OrthoDB" id="2890881at2"/>